<dbReference type="SUPFAM" id="SSF55811">
    <property type="entry name" value="Nudix"/>
    <property type="match status" value="1"/>
</dbReference>
<sequence>MKSLPQYPETCYKLLLEGFSGVFGHLIEPTVQKFTWNSHWAVDHGKRTVKLLGDSFEARKNGLEDTLEYEREHGTFNVLKRWTEERLPIYGPGRQFVADIERSAAGLFGIATYGVQLIAYVENEDGLRIWAARRAASQALYPSKLGVTVGGSLPTGETPLQCLIREAQEEASLSEDLVSKSAHAVGILSYVTTSDAKSARDSEAGLIRAEVQYIYDMKVGVDVKPTPFDNEASTISLYSLGEIKKALDDGEFTPANACLILDFFIRHGLVTYESEVNYVQIISRLRRSLGIHTA</sequence>
<dbReference type="InterPro" id="IPR015797">
    <property type="entry name" value="NUDIX_hydrolase-like_dom_sf"/>
</dbReference>
<dbReference type="Pfam" id="PF00293">
    <property type="entry name" value="NUDIX"/>
    <property type="match status" value="1"/>
</dbReference>
<dbReference type="Gene3D" id="3.90.79.10">
    <property type="entry name" value="Nucleoside Triphosphate Pyrophosphohydrolase"/>
    <property type="match status" value="1"/>
</dbReference>
<name>A0ABR3RKC9_9PLEO</name>
<dbReference type="InterPro" id="IPR000086">
    <property type="entry name" value="NUDIX_hydrolase_dom"/>
</dbReference>
<evidence type="ECO:0000259" key="1">
    <source>
        <dbReference type="PROSITE" id="PS51462"/>
    </source>
</evidence>
<organism evidence="2 3">
    <name type="scientific">Paraconiothyrium brasiliense</name>
    <dbReference type="NCBI Taxonomy" id="300254"/>
    <lineage>
        <taxon>Eukaryota</taxon>
        <taxon>Fungi</taxon>
        <taxon>Dikarya</taxon>
        <taxon>Ascomycota</taxon>
        <taxon>Pezizomycotina</taxon>
        <taxon>Dothideomycetes</taxon>
        <taxon>Pleosporomycetidae</taxon>
        <taxon>Pleosporales</taxon>
        <taxon>Massarineae</taxon>
        <taxon>Didymosphaeriaceae</taxon>
        <taxon>Paraconiothyrium</taxon>
    </lineage>
</organism>
<evidence type="ECO:0000313" key="2">
    <source>
        <dbReference type="EMBL" id="KAL1604895.1"/>
    </source>
</evidence>
<dbReference type="PROSITE" id="PS51462">
    <property type="entry name" value="NUDIX"/>
    <property type="match status" value="1"/>
</dbReference>
<proteinExistence type="predicted"/>
<feature type="domain" description="Nudix hydrolase" evidence="1">
    <location>
        <begin position="112"/>
        <end position="260"/>
    </location>
</feature>
<reference evidence="2 3" key="1">
    <citation type="submission" date="2024-02" db="EMBL/GenBank/DDBJ databases">
        <title>De novo assembly and annotation of 12 fungi associated with fruit tree decline syndrome in Ontario, Canada.</title>
        <authorList>
            <person name="Sulman M."/>
            <person name="Ellouze W."/>
            <person name="Ilyukhin E."/>
        </authorList>
    </citation>
    <scope>NUCLEOTIDE SEQUENCE [LARGE SCALE GENOMIC DNA]</scope>
    <source>
        <strain evidence="2 3">M42-189</strain>
    </source>
</reference>
<dbReference type="CDD" id="cd03676">
    <property type="entry name" value="NUDIX_Tnr3_like"/>
    <property type="match status" value="1"/>
</dbReference>
<comment type="caution">
    <text evidence="2">The sequence shown here is derived from an EMBL/GenBank/DDBJ whole genome shotgun (WGS) entry which is preliminary data.</text>
</comment>
<accession>A0ABR3RKC9</accession>
<protein>
    <recommendedName>
        <fullName evidence="1">Nudix hydrolase domain-containing protein</fullName>
    </recommendedName>
</protein>
<dbReference type="EMBL" id="JAKJXO020000005">
    <property type="protein sequence ID" value="KAL1604895.1"/>
    <property type="molecule type" value="Genomic_DNA"/>
</dbReference>
<gene>
    <name evidence="2" type="ORF">SLS60_004435</name>
</gene>
<dbReference type="Proteomes" id="UP001521785">
    <property type="component" value="Unassembled WGS sequence"/>
</dbReference>
<evidence type="ECO:0000313" key="3">
    <source>
        <dbReference type="Proteomes" id="UP001521785"/>
    </source>
</evidence>
<keyword evidence="3" id="KW-1185">Reference proteome</keyword>